<sequence length="405" mass="45729">MTQTRRILIISLVLLVAALAIAAGVFISQRNADPFKGDAVTDAPFPSLTYALQAFLWWDEGQVGTHLDWVRLVGFNTVKQNFPWRDLEPEPGQWDFSRSDLVVERVERRDLYLVARLGQTPDWAHSSASTSDIHVDSPPDDLADWANYCGTVAAHYKGRIRAYQVWNEPNLSREWGDQPPDPAAYVEMLSVCSKAIRIADPDAIVISAGLSPTGNNDAIAMRDDLYLQALYDANFQQFVDVVGVHAPGYNEPEYGPDDAEQNGEGRWFSFRRVEDLRKIMVANDDAARQMAILEFGWTTDTTNPDYSWFSVTEEQQADYIVRAYTYALENWSPWVGLMTLIYLPDPHWTDADEESWWAIVAPDGRVREAFSAIASMPKTCGTVTLPYRRRGHPEFNGSEPPRTCP</sequence>
<dbReference type="AlphaFoldDB" id="A0A7S8IET5"/>
<dbReference type="PANTHER" id="PTHR12631:SF10">
    <property type="entry name" value="BETA-XYLOSIDASE-LIKE PROTEIN-RELATED"/>
    <property type="match status" value="1"/>
</dbReference>
<dbReference type="RefSeq" id="WP_195170222.1">
    <property type="nucleotide sequence ID" value="NZ_CP062983.1"/>
</dbReference>
<name>A0A7S8IET5_9CHLR</name>
<dbReference type="Proteomes" id="UP000594468">
    <property type="component" value="Chromosome"/>
</dbReference>
<keyword evidence="6" id="KW-1185">Reference proteome</keyword>
<reference evidence="5 6" key="1">
    <citation type="submission" date="2020-02" db="EMBL/GenBank/DDBJ databases">
        <authorList>
            <person name="Zheng R.K."/>
            <person name="Sun C.M."/>
        </authorList>
    </citation>
    <scope>NUCLEOTIDE SEQUENCE [LARGE SCALE GENOMIC DNA]</scope>
    <source>
        <strain evidence="6">rifampicinis</strain>
    </source>
</reference>
<protein>
    <submittedName>
        <fullName evidence="5">Cellulase family glycosylhydrolase</fullName>
    </submittedName>
</protein>
<dbReference type="Pfam" id="PF00331">
    <property type="entry name" value="Glyco_hydro_10"/>
    <property type="match status" value="1"/>
</dbReference>
<organism evidence="5 6">
    <name type="scientific">Phototrophicus methaneseepsis</name>
    <dbReference type="NCBI Taxonomy" id="2710758"/>
    <lineage>
        <taxon>Bacteria</taxon>
        <taxon>Bacillati</taxon>
        <taxon>Chloroflexota</taxon>
        <taxon>Candidatus Thermofontia</taxon>
        <taxon>Phototrophicales</taxon>
        <taxon>Phototrophicaceae</taxon>
        <taxon>Phototrophicus</taxon>
    </lineage>
</organism>
<evidence type="ECO:0000259" key="4">
    <source>
        <dbReference type="Pfam" id="PF00331"/>
    </source>
</evidence>
<dbReference type="KEGG" id="pmet:G4Y79_21095"/>
<evidence type="ECO:0000256" key="1">
    <source>
        <dbReference type="ARBA" id="ARBA00022801"/>
    </source>
</evidence>
<evidence type="ECO:0000256" key="2">
    <source>
        <dbReference type="ARBA" id="ARBA00023277"/>
    </source>
</evidence>
<proteinExistence type="predicted"/>
<evidence type="ECO:0000313" key="6">
    <source>
        <dbReference type="Proteomes" id="UP000594468"/>
    </source>
</evidence>
<dbReference type="Gene3D" id="3.20.20.80">
    <property type="entry name" value="Glycosidases"/>
    <property type="match status" value="1"/>
</dbReference>
<evidence type="ECO:0000256" key="3">
    <source>
        <dbReference type="ARBA" id="ARBA00023326"/>
    </source>
</evidence>
<dbReference type="GO" id="GO:0004553">
    <property type="term" value="F:hydrolase activity, hydrolyzing O-glycosyl compounds"/>
    <property type="evidence" value="ECO:0007669"/>
    <property type="project" value="InterPro"/>
</dbReference>
<keyword evidence="2" id="KW-0119">Carbohydrate metabolism</keyword>
<feature type="domain" description="GH10" evidence="4">
    <location>
        <begin position="81"/>
        <end position="169"/>
    </location>
</feature>
<gene>
    <name evidence="5" type="ORF">G4Y79_21095</name>
</gene>
<dbReference type="SUPFAM" id="SSF51445">
    <property type="entry name" value="(Trans)glycosidases"/>
    <property type="match status" value="1"/>
</dbReference>
<keyword evidence="3" id="KW-0624">Polysaccharide degradation</keyword>
<evidence type="ECO:0000313" key="5">
    <source>
        <dbReference type="EMBL" id="QPC82153.1"/>
    </source>
</evidence>
<dbReference type="InterPro" id="IPR001000">
    <property type="entry name" value="GH10_dom"/>
</dbReference>
<dbReference type="PANTHER" id="PTHR12631">
    <property type="entry name" value="ALPHA-L-IDURONIDASE"/>
    <property type="match status" value="1"/>
</dbReference>
<dbReference type="GO" id="GO:0000272">
    <property type="term" value="P:polysaccharide catabolic process"/>
    <property type="evidence" value="ECO:0007669"/>
    <property type="project" value="UniProtKB-KW"/>
</dbReference>
<dbReference type="InterPro" id="IPR017853">
    <property type="entry name" value="GH"/>
</dbReference>
<accession>A0A7S8IET5</accession>
<dbReference type="EMBL" id="CP062983">
    <property type="protein sequence ID" value="QPC82153.1"/>
    <property type="molecule type" value="Genomic_DNA"/>
</dbReference>
<dbReference type="InterPro" id="IPR051923">
    <property type="entry name" value="Glycosyl_Hydrolase_39"/>
</dbReference>
<keyword evidence="1 5" id="KW-0378">Hydrolase</keyword>